<dbReference type="CDD" id="cd08071">
    <property type="entry name" value="MPN_DUF2466"/>
    <property type="match status" value="1"/>
</dbReference>
<feature type="domain" description="MPN" evidence="6">
    <location>
        <begin position="84"/>
        <end position="208"/>
    </location>
</feature>
<dbReference type="GO" id="GO:0008237">
    <property type="term" value="F:metallopeptidase activity"/>
    <property type="evidence" value="ECO:0007669"/>
    <property type="project" value="UniProtKB-KW"/>
</dbReference>
<evidence type="ECO:0000256" key="3">
    <source>
        <dbReference type="ARBA" id="ARBA00022801"/>
    </source>
</evidence>
<dbReference type="PANTHER" id="PTHR30471">
    <property type="entry name" value="DNA REPAIR PROTEIN RADC"/>
    <property type="match status" value="1"/>
</dbReference>
<evidence type="ECO:0000313" key="8">
    <source>
        <dbReference type="Proteomes" id="UP000001025"/>
    </source>
</evidence>
<dbReference type="eggNOG" id="COG2003">
    <property type="taxonomic scope" value="Bacteria"/>
</dbReference>
<dbReference type="Proteomes" id="UP000001025">
    <property type="component" value="Chromosome"/>
</dbReference>
<keyword evidence="3" id="KW-0378">Hydrolase</keyword>
<sequence>MPKAKPTYVGKLVSPRVKEKSDKELLALVLRSQFERVANRKVREIAQASKAELGLTDIAYERLMAGIELGKRVGEAKTNFNERLTSTHKAVAFCRSHFSRLIAEGLQEEFHIVTLDTKHRMIDSHRITVGTLDASLVHPREVFRPAIRDACSCVLLAHNHPSGDPTPSREDFKVTQQLTEVGKVIGITALDHIVLARENCLSLREQEP</sequence>
<dbReference type="Gene3D" id="3.40.140.10">
    <property type="entry name" value="Cytidine Deaminase, domain 2"/>
    <property type="match status" value="1"/>
</dbReference>
<evidence type="ECO:0000259" key="6">
    <source>
        <dbReference type="PROSITE" id="PS50249"/>
    </source>
</evidence>
<keyword evidence="8" id="KW-1185">Reference proteome</keyword>
<gene>
    <name evidence="7" type="primary">radC</name>
    <name evidence="7" type="ordered locus">RB4105</name>
</gene>
<dbReference type="FunCoup" id="Q7UT53">
    <property type="interactions" value="43"/>
</dbReference>
<dbReference type="AlphaFoldDB" id="Q7UT53"/>
<name>Q7UT53_RHOBA</name>
<proteinExistence type="predicted"/>
<keyword evidence="5" id="KW-0482">Metalloprotease</keyword>
<reference evidence="7 8" key="1">
    <citation type="journal article" date="2003" name="Proc. Natl. Acad. Sci. U.S.A.">
        <title>Complete genome sequence of the marine planctomycete Pirellula sp. strain 1.</title>
        <authorList>
            <person name="Gloeckner F.O."/>
            <person name="Kube M."/>
            <person name="Bauer M."/>
            <person name="Teeling H."/>
            <person name="Lombardot T."/>
            <person name="Ludwig W."/>
            <person name="Gade D."/>
            <person name="Beck A."/>
            <person name="Borzym K."/>
            <person name="Heitmann K."/>
            <person name="Rabus R."/>
            <person name="Schlesner H."/>
            <person name="Amann R."/>
            <person name="Reinhardt R."/>
        </authorList>
    </citation>
    <scope>NUCLEOTIDE SEQUENCE [LARGE SCALE GENOMIC DNA]</scope>
    <source>
        <strain evidence="8">DSM 10527 / NCIMB 13988 / SH1</strain>
    </source>
</reference>
<dbReference type="GO" id="GO:0046872">
    <property type="term" value="F:metal ion binding"/>
    <property type="evidence" value="ECO:0007669"/>
    <property type="project" value="UniProtKB-KW"/>
</dbReference>
<evidence type="ECO:0000256" key="5">
    <source>
        <dbReference type="ARBA" id="ARBA00023049"/>
    </source>
</evidence>
<dbReference type="EMBL" id="BX294139">
    <property type="protein sequence ID" value="CAD73586.1"/>
    <property type="molecule type" value="Genomic_DNA"/>
</dbReference>
<dbReference type="InterPro" id="IPR025657">
    <property type="entry name" value="RadC_JAB"/>
</dbReference>
<dbReference type="InterPro" id="IPR001405">
    <property type="entry name" value="UPF0758"/>
</dbReference>
<evidence type="ECO:0000256" key="4">
    <source>
        <dbReference type="ARBA" id="ARBA00022833"/>
    </source>
</evidence>
<dbReference type="EnsemblBacteria" id="CAD73586">
    <property type="protein sequence ID" value="CAD73586"/>
    <property type="gene ID" value="RB4105"/>
</dbReference>
<dbReference type="KEGG" id="rba:RB4105"/>
<dbReference type="OrthoDB" id="9804482at2"/>
<evidence type="ECO:0000256" key="1">
    <source>
        <dbReference type="ARBA" id="ARBA00022670"/>
    </source>
</evidence>
<dbReference type="InterPro" id="IPR037518">
    <property type="entry name" value="MPN"/>
</dbReference>
<evidence type="ECO:0000313" key="7">
    <source>
        <dbReference type="EMBL" id="CAD73586.1"/>
    </source>
</evidence>
<evidence type="ECO:0000256" key="2">
    <source>
        <dbReference type="ARBA" id="ARBA00022723"/>
    </source>
</evidence>
<organism evidence="7 8">
    <name type="scientific">Rhodopirellula baltica (strain DSM 10527 / NCIMB 13988 / SH1)</name>
    <dbReference type="NCBI Taxonomy" id="243090"/>
    <lineage>
        <taxon>Bacteria</taxon>
        <taxon>Pseudomonadati</taxon>
        <taxon>Planctomycetota</taxon>
        <taxon>Planctomycetia</taxon>
        <taxon>Pirellulales</taxon>
        <taxon>Pirellulaceae</taxon>
        <taxon>Rhodopirellula</taxon>
    </lineage>
</organism>
<dbReference type="InParanoid" id="Q7UT53"/>
<dbReference type="STRING" id="243090.RB4105"/>
<protein>
    <submittedName>
        <fullName evidence="7">RadC</fullName>
    </submittedName>
</protein>
<dbReference type="Pfam" id="PF04002">
    <property type="entry name" value="RadC"/>
    <property type="match status" value="1"/>
</dbReference>
<keyword evidence="2" id="KW-0479">Metal-binding</keyword>
<dbReference type="InterPro" id="IPR020891">
    <property type="entry name" value="UPF0758_CS"/>
</dbReference>
<keyword evidence="4" id="KW-0862">Zinc</keyword>
<dbReference type="PROSITE" id="PS50249">
    <property type="entry name" value="MPN"/>
    <property type="match status" value="1"/>
</dbReference>
<dbReference type="HOGENOM" id="CLU_073529_0_2_0"/>
<accession>Q7UT53</accession>
<dbReference type="PATRIC" id="fig|243090.15.peg.1909"/>
<dbReference type="PANTHER" id="PTHR30471:SF3">
    <property type="entry name" value="UPF0758 PROTEIN YEES-RELATED"/>
    <property type="match status" value="1"/>
</dbReference>
<dbReference type="GO" id="GO:0006508">
    <property type="term" value="P:proteolysis"/>
    <property type="evidence" value="ECO:0007669"/>
    <property type="project" value="UniProtKB-KW"/>
</dbReference>
<dbReference type="PROSITE" id="PS01302">
    <property type="entry name" value="UPF0758"/>
    <property type="match status" value="1"/>
</dbReference>
<keyword evidence="1" id="KW-0645">Protease</keyword>